<proteinExistence type="predicted"/>
<organism evidence="2">
    <name type="scientific">Arundo donax</name>
    <name type="common">Giant reed</name>
    <name type="synonym">Donax arundinaceus</name>
    <dbReference type="NCBI Taxonomy" id="35708"/>
    <lineage>
        <taxon>Eukaryota</taxon>
        <taxon>Viridiplantae</taxon>
        <taxon>Streptophyta</taxon>
        <taxon>Embryophyta</taxon>
        <taxon>Tracheophyta</taxon>
        <taxon>Spermatophyta</taxon>
        <taxon>Magnoliopsida</taxon>
        <taxon>Liliopsida</taxon>
        <taxon>Poales</taxon>
        <taxon>Poaceae</taxon>
        <taxon>PACMAD clade</taxon>
        <taxon>Arundinoideae</taxon>
        <taxon>Arundineae</taxon>
        <taxon>Arundo</taxon>
    </lineage>
</organism>
<evidence type="ECO:0000313" key="2">
    <source>
        <dbReference type="EMBL" id="JAE06644.1"/>
    </source>
</evidence>
<feature type="chain" id="PRO_5002045673" evidence="1">
    <location>
        <begin position="23"/>
        <end position="80"/>
    </location>
</feature>
<feature type="signal peptide" evidence="1">
    <location>
        <begin position="1"/>
        <end position="22"/>
    </location>
</feature>
<sequence length="80" mass="8740">MNGSLLFGGVLLPCFISELVLRGQYLLAGFVISKWMHTHPSLSLMDIVDTSVRRFPEGQVALAEQSGGSDASFTDYMNCL</sequence>
<keyword evidence="1" id="KW-0732">Signal</keyword>
<dbReference type="AlphaFoldDB" id="A0A0A9F637"/>
<dbReference type="PANTHER" id="PTHR15922">
    <property type="entry name" value="NEUROBLASTOMA-AMPLIFIED SEQUENCE"/>
    <property type="match status" value="1"/>
</dbReference>
<dbReference type="GO" id="GO:0070939">
    <property type="term" value="C:Dsl1/NZR complex"/>
    <property type="evidence" value="ECO:0007669"/>
    <property type="project" value="TreeGrafter"/>
</dbReference>
<evidence type="ECO:0000256" key="1">
    <source>
        <dbReference type="SAM" id="SignalP"/>
    </source>
</evidence>
<protein>
    <submittedName>
        <fullName evidence="2">Uncharacterized protein</fullName>
    </submittedName>
</protein>
<accession>A0A0A9F637</accession>
<dbReference type="GO" id="GO:0000149">
    <property type="term" value="F:SNARE binding"/>
    <property type="evidence" value="ECO:0007669"/>
    <property type="project" value="TreeGrafter"/>
</dbReference>
<dbReference type="GO" id="GO:0006890">
    <property type="term" value="P:retrograde vesicle-mediated transport, Golgi to endoplasmic reticulum"/>
    <property type="evidence" value="ECO:0007669"/>
    <property type="project" value="TreeGrafter"/>
</dbReference>
<name>A0A0A9F637_ARUDO</name>
<dbReference type="EMBL" id="GBRH01191252">
    <property type="protein sequence ID" value="JAE06644.1"/>
    <property type="molecule type" value="Transcribed_RNA"/>
</dbReference>
<reference evidence="2" key="2">
    <citation type="journal article" date="2015" name="Data Brief">
        <title>Shoot transcriptome of the giant reed, Arundo donax.</title>
        <authorList>
            <person name="Barrero R.A."/>
            <person name="Guerrero F.D."/>
            <person name="Moolhuijzen P."/>
            <person name="Goolsby J.A."/>
            <person name="Tidwell J."/>
            <person name="Bellgard S.E."/>
            <person name="Bellgard M.I."/>
        </authorList>
    </citation>
    <scope>NUCLEOTIDE SEQUENCE</scope>
    <source>
        <tissue evidence="2">Shoot tissue taken approximately 20 cm above the soil surface</tissue>
    </source>
</reference>
<reference evidence="2" key="1">
    <citation type="submission" date="2014-09" db="EMBL/GenBank/DDBJ databases">
        <authorList>
            <person name="Magalhaes I.L.F."/>
            <person name="Oliveira U."/>
            <person name="Santos F.R."/>
            <person name="Vidigal T.H.D.A."/>
            <person name="Brescovit A.D."/>
            <person name="Santos A.J."/>
        </authorList>
    </citation>
    <scope>NUCLEOTIDE SEQUENCE</scope>
    <source>
        <tissue evidence="2">Shoot tissue taken approximately 20 cm above the soil surface</tissue>
    </source>
</reference>
<dbReference type="PANTHER" id="PTHR15922:SF2">
    <property type="entry name" value="NBAS SUBUNIT OF NRZ TETHERING COMPLEX"/>
    <property type="match status" value="1"/>
</dbReference>